<dbReference type="AlphaFoldDB" id="A0A1V6U2E5"/>
<evidence type="ECO:0000256" key="1">
    <source>
        <dbReference type="ARBA" id="ARBA00022884"/>
    </source>
</evidence>
<dbReference type="Proteomes" id="UP000191342">
    <property type="component" value="Unassembled WGS sequence"/>
</dbReference>
<reference evidence="5" key="1">
    <citation type="journal article" date="2017" name="Nat. Microbiol.">
        <title>Global analysis of biosynthetic gene clusters reveals vast potential of secondary metabolite production in Penicillium species.</title>
        <authorList>
            <person name="Nielsen J.C."/>
            <person name="Grijseels S."/>
            <person name="Prigent S."/>
            <person name="Ji B."/>
            <person name="Dainat J."/>
            <person name="Nielsen K.F."/>
            <person name="Frisvad J.C."/>
            <person name="Workman M."/>
            <person name="Nielsen J."/>
        </authorList>
    </citation>
    <scope>NUCLEOTIDE SEQUENCE [LARGE SCALE GENOMIC DNA]</scope>
    <source>
        <strain evidence="5">IBT 14082</strain>
    </source>
</reference>
<name>A0A1V6U2E5_9EURO</name>
<keyword evidence="5" id="KW-1185">Reference proteome</keyword>
<gene>
    <name evidence="4" type="ORF">PENFLA_c001G05975</name>
</gene>
<keyword evidence="1 2" id="KW-0694">RNA-binding</keyword>
<comment type="caution">
    <text evidence="4">The sequence shown here is derived from an EMBL/GenBank/DDBJ whole genome shotgun (WGS) entry which is preliminary data.</text>
</comment>
<dbReference type="InterPro" id="IPR012677">
    <property type="entry name" value="Nucleotide-bd_a/b_plait_sf"/>
</dbReference>
<evidence type="ECO:0000259" key="3">
    <source>
        <dbReference type="PROSITE" id="PS50102"/>
    </source>
</evidence>
<organism evidence="4 5">
    <name type="scientific">Penicillium flavigenum</name>
    <dbReference type="NCBI Taxonomy" id="254877"/>
    <lineage>
        <taxon>Eukaryota</taxon>
        <taxon>Fungi</taxon>
        <taxon>Dikarya</taxon>
        <taxon>Ascomycota</taxon>
        <taxon>Pezizomycotina</taxon>
        <taxon>Eurotiomycetes</taxon>
        <taxon>Eurotiomycetidae</taxon>
        <taxon>Eurotiales</taxon>
        <taxon>Aspergillaceae</taxon>
        <taxon>Penicillium</taxon>
    </lineage>
</organism>
<dbReference type="GO" id="GO:0005634">
    <property type="term" value="C:nucleus"/>
    <property type="evidence" value="ECO:0007669"/>
    <property type="project" value="TreeGrafter"/>
</dbReference>
<protein>
    <recommendedName>
        <fullName evidence="3">RRM domain-containing protein</fullName>
    </recommendedName>
</protein>
<evidence type="ECO:0000313" key="5">
    <source>
        <dbReference type="Proteomes" id="UP000191342"/>
    </source>
</evidence>
<evidence type="ECO:0000256" key="2">
    <source>
        <dbReference type="PROSITE-ProRule" id="PRU00176"/>
    </source>
</evidence>
<dbReference type="SMART" id="SM00360">
    <property type="entry name" value="RRM"/>
    <property type="match status" value="1"/>
</dbReference>
<dbReference type="PANTHER" id="PTHR48024:SF56">
    <property type="entry name" value="HETEROGENEOUS NUCLEAR RIBONUCLEOPROTEIN A0"/>
    <property type="match status" value="1"/>
</dbReference>
<dbReference type="STRING" id="254877.A0A1V6U2E5"/>
<accession>A0A1V6U2E5</accession>
<dbReference type="PANTHER" id="PTHR48024">
    <property type="entry name" value="GEO13361P1-RELATED"/>
    <property type="match status" value="1"/>
</dbReference>
<dbReference type="EMBL" id="MLQL01000001">
    <property type="protein sequence ID" value="OQE32676.1"/>
    <property type="molecule type" value="Genomic_DNA"/>
</dbReference>
<proteinExistence type="predicted"/>
<dbReference type="InterPro" id="IPR000504">
    <property type="entry name" value="RRM_dom"/>
</dbReference>
<evidence type="ECO:0000313" key="4">
    <source>
        <dbReference type="EMBL" id="OQE32676.1"/>
    </source>
</evidence>
<feature type="domain" description="RRM" evidence="3">
    <location>
        <begin position="3"/>
        <end position="81"/>
    </location>
</feature>
<dbReference type="InterPro" id="IPR050886">
    <property type="entry name" value="RNA-binding_reg"/>
</dbReference>
<dbReference type="GO" id="GO:0003723">
    <property type="term" value="F:RNA binding"/>
    <property type="evidence" value="ECO:0007669"/>
    <property type="project" value="UniProtKB-UniRule"/>
</dbReference>
<dbReference type="Pfam" id="PF00076">
    <property type="entry name" value="RRM_1"/>
    <property type="match status" value="1"/>
</dbReference>
<dbReference type="SUPFAM" id="SSF54928">
    <property type="entry name" value="RNA-binding domain, RBD"/>
    <property type="match status" value="1"/>
</dbReference>
<dbReference type="OrthoDB" id="439808at2759"/>
<dbReference type="InterPro" id="IPR035979">
    <property type="entry name" value="RBD_domain_sf"/>
</dbReference>
<sequence length="82" mass="9048">MPTKLLVTGLAWETTEDGLRDAFSEFGEVVGSIVMKDRETGRSRGFGFITFSSVEAASAATHALNERELDNRVIHIQPAPRR</sequence>
<dbReference type="Gene3D" id="3.30.70.330">
    <property type="match status" value="1"/>
</dbReference>
<dbReference type="PROSITE" id="PS50102">
    <property type="entry name" value="RRM"/>
    <property type="match status" value="1"/>
</dbReference>